<dbReference type="EMBL" id="AZBU02000002">
    <property type="protein sequence ID" value="TKR93018.1"/>
    <property type="molecule type" value="Genomic_DNA"/>
</dbReference>
<feature type="transmembrane region" description="Helical" evidence="1">
    <location>
        <begin position="91"/>
        <end position="111"/>
    </location>
</feature>
<evidence type="ECO:0000313" key="2">
    <source>
        <dbReference type="EMBL" id="TKR93018.1"/>
    </source>
</evidence>
<reference evidence="2 3" key="2">
    <citation type="journal article" date="2019" name="G3 (Bethesda)">
        <title>Hybrid Assembly of the Genome of the Entomopathogenic Nematode Steinernema carpocapsae Identifies the X-Chromosome.</title>
        <authorList>
            <person name="Serra L."/>
            <person name="Macchietto M."/>
            <person name="Macias-Munoz A."/>
            <person name="McGill C.J."/>
            <person name="Rodriguez I.M."/>
            <person name="Rodriguez B."/>
            <person name="Murad R."/>
            <person name="Mortazavi A."/>
        </authorList>
    </citation>
    <scope>NUCLEOTIDE SEQUENCE [LARGE SCALE GENOMIC DNA]</scope>
    <source>
        <strain evidence="2 3">ALL</strain>
    </source>
</reference>
<reference evidence="2 3" key="1">
    <citation type="journal article" date="2015" name="Genome Biol.">
        <title>Comparative genomics of Steinernema reveals deeply conserved gene regulatory networks.</title>
        <authorList>
            <person name="Dillman A.R."/>
            <person name="Macchietto M."/>
            <person name="Porter C.F."/>
            <person name="Rogers A."/>
            <person name="Williams B."/>
            <person name="Antoshechkin I."/>
            <person name="Lee M.M."/>
            <person name="Goodwin Z."/>
            <person name="Lu X."/>
            <person name="Lewis E.E."/>
            <person name="Goodrich-Blair H."/>
            <person name="Stock S.P."/>
            <person name="Adams B.J."/>
            <person name="Sternberg P.W."/>
            <person name="Mortazavi A."/>
        </authorList>
    </citation>
    <scope>NUCLEOTIDE SEQUENCE [LARGE SCALE GENOMIC DNA]</scope>
    <source>
        <strain evidence="2 3">ALL</strain>
    </source>
</reference>
<dbReference type="AlphaFoldDB" id="A0A4U5P9R7"/>
<keyword evidence="3" id="KW-1185">Reference proteome</keyword>
<keyword evidence="1" id="KW-1133">Transmembrane helix</keyword>
<accession>A0A4U5P9R7</accession>
<sequence length="135" mass="15287">MRKRAFSCKRSISTKTVLARSQSLRALHHISLHISFLFTIFLFLQPVQYHPYSCLPAFSLLRSTVIKTGDNFFFPSGQVSGLPGSPAPFQLSFFAFSFLDAVATSFATIALHESALSRPSIIWTLRSREKCDRRR</sequence>
<dbReference type="Proteomes" id="UP000298663">
    <property type="component" value="Unassembled WGS sequence"/>
</dbReference>
<gene>
    <name evidence="2" type="ORF">L596_007552</name>
</gene>
<organism evidence="2 3">
    <name type="scientific">Steinernema carpocapsae</name>
    <name type="common">Entomopathogenic nematode</name>
    <dbReference type="NCBI Taxonomy" id="34508"/>
    <lineage>
        <taxon>Eukaryota</taxon>
        <taxon>Metazoa</taxon>
        <taxon>Ecdysozoa</taxon>
        <taxon>Nematoda</taxon>
        <taxon>Chromadorea</taxon>
        <taxon>Rhabditida</taxon>
        <taxon>Tylenchina</taxon>
        <taxon>Panagrolaimomorpha</taxon>
        <taxon>Strongyloidoidea</taxon>
        <taxon>Steinernematidae</taxon>
        <taxon>Steinernema</taxon>
    </lineage>
</organism>
<evidence type="ECO:0000256" key="1">
    <source>
        <dbReference type="SAM" id="Phobius"/>
    </source>
</evidence>
<name>A0A4U5P9R7_STECR</name>
<feature type="transmembrane region" description="Helical" evidence="1">
    <location>
        <begin position="30"/>
        <end position="49"/>
    </location>
</feature>
<comment type="caution">
    <text evidence="2">The sequence shown here is derived from an EMBL/GenBank/DDBJ whole genome shotgun (WGS) entry which is preliminary data.</text>
</comment>
<evidence type="ECO:0000313" key="3">
    <source>
        <dbReference type="Proteomes" id="UP000298663"/>
    </source>
</evidence>
<proteinExistence type="predicted"/>
<keyword evidence="1" id="KW-0812">Transmembrane</keyword>
<keyword evidence="1" id="KW-0472">Membrane</keyword>
<protein>
    <submittedName>
        <fullName evidence="2">Uncharacterized protein</fullName>
    </submittedName>
</protein>